<comment type="caution">
    <text evidence="2">The sequence shown here is derived from an EMBL/GenBank/DDBJ whole genome shotgun (WGS) entry which is preliminary data.</text>
</comment>
<dbReference type="EMBL" id="JANFZH010000007">
    <property type="protein sequence ID" value="MCQ4839164.1"/>
    <property type="molecule type" value="Genomic_DNA"/>
</dbReference>
<dbReference type="Proteomes" id="UP001524473">
    <property type="component" value="Unassembled WGS sequence"/>
</dbReference>
<accession>A0ABT1RWX1</accession>
<dbReference type="RefSeq" id="WP_256191625.1">
    <property type="nucleotide sequence ID" value="NZ_JANFZG010000010.1"/>
</dbReference>
<evidence type="ECO:0000256" key="1">
    <source>
        <dbReference type="SAM" id="MobiDB-lite"/>
    </source>
</evidence>
<protein>
    <submittedName>
        <fullName evidence="2">Uncharacterized protein</fullName>
    </submittedName>
</protein>
<keyword evidence="3" id="KW-1185">Reference proteome</keyword>
<evidence type="ECO:0000313" key="2">
    <source>
        <dbReference type="EMBL" id="MCQ4839164.1"/>
    </source>
</evidence>
<sequence>MAKQNKTSGRRLLLLLAVIAAALCAAAVLLDPLDMFGGSDLPEAKKPSSESSQQFSDPVQAEGVSVQVPILLYHHISEDTLT</sequence>
<feature type="region of interest" description="Disordered" evidence="1">
    <location>
        <begin position="40"/>
        <end position="60"/>
    </location>
</feature>
<evidence type="ECO:0000313" key="3">
    <source>
        <dbReference type="Proteomes" id="UP001524473"/>
    </source>
</evidence>
<proteinExistence type="predicted"/>
<gene>
    <name evidence="2" type="ORF">NE695_04455</name>
</gene>
<name>A0ABT1RWX1_9FIRM</name>
<organism evidence="2 3">
    <name type="scientific">Neglectibacter timonensis</name>
    <dbReference type="NCBI Taxonomy" id="1776382"/>
    <lineage>
        <taxon>Bacteria</taxon>
        <taxon>Bacillati</taxon>
        <taxon>Bacillota</taxon>
        <taxon>Clostridia</taxon>
        <taxon>Eubacteriales</taxon>
        <taxon>Oscillospiraceae</taxon>
        <taxon>Neglectibacter</taxon>
    </lineage>
</organism>
<reference evidence="2 3" key="1">
    <citation type="submission" date="2022-06" db="EMBL/GenBank/DDBJ databases">
        <title>Isolation of gut microbiota from human fecal samples.</title>
        <authorList>
            <person name="Pamer E.G."/>
            <person name="Barat B."/>
            <person name="Waligurski E."/>
            <person name="Medina S."/>
            <person name="Paddock L."/>
            <person name="Mostad J."/>
        </authorList>
    </citation>
    <scope>NUCLEOTIDE SEQUENCE [LARGE SCALE GENOMIC DNA]</scope>
    <source>
        <strain evidence="2 3">DFI.9.73</strain>
    </source>
</reference>